<feature type="signal peptide" evidence="2">
    <location>
        <begin position="1"/>
        <end position="22"/>
    </location>
</feature>
<dbReference type="SUPFAM" id="SSF56784">
    <property type="entry name" value="HAD-like"/>
    <property type="match status" value="1"/>
</dbReference>
<name>A0AB32XD17_MYCFM</name>
<protein>
    <submittedName>
        <fullName evidence="3">Lipoprotein, putative acid phosphatase</fullName>
    </submittedName>
</protein>
<dbReference type="InterPro" id="IPR005519">
    <property type="entry name" value="Acid_phosphat_B-like"/>
</dbReference>
<evidence type="ECO:0000313" key="3">
    <source>
        <dbReference type="EMBL" id="ADV34862.1"/>
    </source>
</evidence>
<dbReference type="NCBIfam" id="NF045726">
    <property type="entry name" value="XXplasma_LP"/>
    <property type="match status" value="1"/>
</dbReference>
<evidence type="ECO:0000256" key="2">
    <source>
        <dbReference type="SAM" id="SignalP"/>
    </source>
</evidence>
<dbReference type="KEGG" id="mfm:MfeM64YM_0867"/>
<dbReference type="Pfam" id="PF03767">
    <property type="entry name" value="Acid_phosphat_B"/>
    <property type="match status" value="1"/>
</dbReference>
<evidence type="ECO:0000256" key="1">
    <source>
        <dbReference type="ARBA" id="ARBA00022729"/>
    </source>
</evidence>
<accession>A0AB32XD17</accession>
<organism evidence="3 4">
    <name type="scientific">Mycoplasmopsis fermentans (strain M64)</name>
    <name type="common">Mycoplasma fermentans</name>
    <dbReference type="NCBI Taxonomy" id="943945"/>
    <lineage>
        <taxon>Bacteria</taxon>
        <taxon>Bacillati</taxon>
        <taxon>Mycoplasmatota</taxon>
        <taxon>Mycoplasmoidales</taxon>
        <taxon>Metamycoplasmataceae</taxon>
        <taxon>Mycoplasmopsis</taxon>
    </lineage>
</organism>
<feature type="chain" id="PRO_5044212010" evidence="2">
    <location>
        <begin position="23"/>
        <end position="367"/>
    </location>
</feature>
<dbReference type="Proteomes" id="UP000007473">
    <property type="component" value="Chromosome"/>
</dbReference>
<dbReference type="InterPro" id="IPR036412">
    <property type="entry name" value="HAD-like_sf"/>
</dbReference>
<keyword evidence="1 2" id="KW-0732">Signal</keyword>
<keyword evidence="3" id="KW-0449">Lipoprotein</keyword>
<dbReference type="Gene3D" id="3.40.50.1000">
    <property type="entry name" value="HAD superfamily/HAD-like"/>
    <property type="match status" value="1"/>
</dbReference>
<reference evidence="3 4" key="1">
    <citation type="journal article" date="2011" name="J. Bacteriol.">
        <title>Genome sequence of the repetitive-sequence-rich Mycoplasma fermentans strain M64.</title>
        <authorList>
            <person name="Shu H.W."/>
            <person name="Liu T.T."/>
            <person name="Chang H.Y."/>
            <person name="Liu Y.M."/>
            <person name="Wu K.M."/>
            <person name="Shu H.Y."/>
            <person name="Tsai S.F."/>
            <person name="Hsiao K.J."/>
            <person name="Hu W.S."/>
            <person name="Ng W.V."/>
        </authorList>
    </citation>
    <scope>NUCLEOTIDE SEQUENCE [LARGE SCALE GENOMIC DNA]</scope>
    <source>
        <strain evidence="3 4">M64</strain>
    </source>
</reference>
<evidence type="ECO:0000313" key="4">
    <source>
        <dbReference type="Proteomes" id="UP000007473"/>
    </source>
</evidence>
<dbReference type="EMBL" id="CP002458">
    <property type="protein sequence ID" value="ADV34862.1"/>
    <property type="molecule type" value="Genomic_DNA"/>
</dbReference>
<dbReference type="RefSeq" id="WP_013527101.1">
    <property type="nucleotide sequence ID" value="NC_014921.1"/>
</dbReference>
<gene>
    <name evidence="3" type="ordered locus">MfeM64YM_0867</name>
</gene>
<sequence>MKKRFLLGALAPVVALSPIAIAVSCGKQPTIEEQFAKLNNEGKLAFINAIDYKGIMSMDEKEKLISKLNKDAAQFGSIVWYIKSVEARIAKEAEYSRAKAVFDNLMKYAVTDGFEYGQNFNTTKQVNNAATDKYIPVIFMDIDETVLQNDYTETFGMLNGGYNGDTKEKNDLKGNRFAVPGAIDFINYVQSKGALVVYNSDMNQSTAVREAVKKNLINLGVKYVSDFQFWMRGSMPYVAMDGTKVITDEMTKDMSKGDLKSLAERMKFTKTFETTPWRTWTNSNAAYVLGKKVYKTDRMNGLDDNATGWNLKTVDSKSGDAVRLRTLMRIGDNFNDFFDRNSKGKDNDKRTQQYVKNTDMRKLFTDY</sequence>
<proteinExistence type="predicted"/>
<dbReference type="InterPro" id="IPR054816">
    <property type="entry name" value="Lipoprotein_mollicutes-type_CS"/>
</dbReference>
<dbReference type="PROSITE" id="PS51257">
    <property type="entry name" value="PROKAR_LIPOPROTEIN"/>
    <property type="match status" value="1"/>
</dbReference>
<dbReference type="InterPro" id="IPR023214">
    <property type="entry name" value="HAD_sf"/>
</dbReference>
<dbReference type="AlphaFoldDB" id="A0AB32XD17"/>